<dbReference type="Proteomes" id="UP000822688">
    <property type="component" value="Chromosome 8"/>
</dbReference>
<organism evidence="1 2">
    <name type="scientific">Ceratodon purpureus</name>
    <name type="common">Fire moss</name>
    <name type="synonym">Dicranum purpureum</name>
    <dbReference type="NCBI Taxonomy" id="3225"/>
    <lineage>
        <taxon>Eukaryota</taxon>
        <taxon>Viridiplantae</taxon>
        <taxon>Streptophyta</taxon>
        <taxon>Embryophyta</taxon>
        <taxon>Bryophyta</taxon>
        <taxon>Bryophytina</taxon>
        <taxon>Bryopsida</taxon>
        <taxon>Dicranidae</taxon>
        <taxon>Pseudoditrichales</taxon>
        <taxon>Ditrichaceae</taxon>
        <taxon>Ceratodon</taxon>
    </lineage>
</organism>
<dbReference type="EMBL" id="CM026429">
    <property type="protein sequence ID" value="KAG0565579.1"/>
    <property type="molecule type" value="Genomic_DNA"/>
</dbReference>
<proteinExistence type="predicted"/>
<protein>
    <submittedName>
        <fullName evidence="1">Uncharacterized protein</fullName>
    </submittedName>
</protein>
<name>A0A8T0H5J9_CERPU</name>
<evidence type="ECO:0000313" key="1">
    <source>
        <dbReference type="EMBL" id="KAG0565579.1"/>
    </source>
</evidence>
<evidence type="ECO:0000313" key="2">
    <source>
        <dbReference type="Proteomes" id="UP000822688"/>
    </source>
</evidence>
<comment type="caution">
    <text evidence="1">The sequence shown here is derived from an EMBL/GenBank/DDBJ whole genome shotgun (WGS) entry which is preliminary data.</text>
</comment>
<sequence>MVVAKSNAGMCEGRGYQKLGENVTKGHPDQHEAIDYFKEFEPSARPENPLVGPNQWPDSVSKFRPLVQDYLGVMIGLGRTIMQGIALALGGPRDLFEGDRAGDPFWILRVIGYPPVSNLNHVSDADGDEVGCHEHTDYGLLTFVNQDQNITALQVSSSFDSGVSSFWKPYHFAGLLSLCPCHNLRALIAIAT</sequence>
<dbReference type="SUPFAM" id="SSF51197">
    <property type="entry name" value="Clavaminate synthase-like"/>
    <property type="match status" value="1"/>
</dbReference>
<accession>A0A8T0H5J9</accession>
<gene>
    <name evidence="1" type="ORF">KC19_8G201300</name>
</gene>
<dbReference type="Gene3D" id="2.60.120.330">
    <property type="entry name" value="B-lactam Antibiotic, Isopenicillin N Synthase, Chain"/>
    <property type="match status" value="1"/>
</dbReference>
<dbReference type="InterPro" id="IPR027443">
    <property type="entry name" value="IPNS-like_sf"/>
</dbReference>
<keyword evidence="2" id="KW-1185">Reference proteome</keyword>
<dbReference type="AlphaFoldDB" id="A0A8T0H5J9"/>
<reference evidence="1" key="1">
    <citation type="submission" date="2020-06" db="EMBL/GenBank/DDBJ databases">
        <title>WGS assembly of Ceratodon purpureus strain R40.</title>
        <authorList>
            <person name="Carey S.B."/>
            <person name="Jenkins J."/>
            <person name="Shu S."/>
            <person name="Lovell J.T."/>
            <person name="Sreedasyam A."/>
            <person name="Maumus F."/>
            <person name="Tiley G.P."/>
            <person name="Fernandez-Pozo N."/>
            <person name="Barry K."/>
            <person name="Chen C."/>
            <person name="Wang M."/>
            <person name="Lipzen A."/>
            <person name="Daum C."/>
            <person name="Saski C.A."/>
            <person name="Payton A.C."/>
            <person name="Mcbreen J.C."/>
            <person name="Conrad R.E."/>
            <person name="Kollar L.M."/>
            <person name="Olsson S."/>
            <person name="Huttunen S."/>
            <person name="Landis J.B."/>
            <person name="Wickett N.J."/>
            <person name="Johnson M.G."/>
            <person name="Rensing S.A."/>
            <person name="Grimwood J."/>
            <person name="Schmutz J."/>
            <person name="Mcdaniel S.F."/>
        </authorList>
    </citation>
    <scope>NUCLEOTIDE SEQUENCE</scope>
    <source>
        <strain evidence="1">R40</strain>
    </source>
</reference>